<dbReference type="RefSeq" id="WP_056934813.1">
    <property type="nucleotide sequence ID" value="NZ_CP013050.1"/>
</dbReference>
<organism evidence="3 4">
    <name type="scientific">Thermococcus barophilus</name>
    <dbReference type="NCBI Taxonomy" id="55802"/>
    <lineage>
        <taxon>Archaea</taxon>
        <taxon>Methanobacteriati</taxon>
        <taxon>Methanobacteriota</taxon>
        <taxon>Thermococci</taxon>
        <taxon>Thermococcales</taxon>
        <taxon>Thermococcaceae</taxon>
        <taxon>Thermococcus</taxon>
    </lineage>
</organism>
<dbReference type="GO" id="GO:0005524">
    <property type="term" value="F:ATP binding"/>
    <property type="evidence" value="ECO:0007669"/>
    <property type="project" value="InterPro"/>
</dbReference>
<dbReference type="Pfam" id="PF01637">
    <property type="entry name" value="ATPase_2"/>
    <property type="match status" value="1"/>
</dbReference>
<proteinExistence type="predicted"/>
<dbReference type="EMBL" id="CP013050">
    <property type="protein sequence ID" value="ALM76430.1"/>
    <property type="molecule type" value="Genomic_DNA"/>
</dbReference>
<dbReference type="InterPro" id="IPR036390">
    <property type="entry name" value="WH_DNA-bd_sf"/>
</dbReference>
<dbReference type="InterPro" id="IPR048907">
    <property type="entry name" value="WHD_MCM_arc"/>
</dbReference>
<name>A0A0S1XFE8_THEBA</name>
<dbReference type="Proteomes" id="UP000066042">
    <property type="component" value="Chromosome"/>
</dbReference>
<evidence type="ECO:0000259" key="2">
    <source>
        <dbReference type="Pfam" id="PF21100"/>
    </source>
</evidence>
<dbReference type="PANTHER" id="PTHR34301">
    <property type="entry name" value="DNA-BINDING PROTEIN-RELATED"/>
    <property type="match status" value="1"/>
</dbReference>
<dbReference type="PANTHER" id="PTHR34301:SF8">
    <property type="entry name" value="ATPASE DOMAIN-CONTAINING PROTEIN"/>
    <property type="match status" value="1"/>
</dbReference>
<dbReference type="STRING" id="55802.TBCH5v1_2540"/>
<dbReference type="InterPro" id="IPR027417">
    <property type="entry name" value="P-loop_NTPase"/>
</dbReference>
<dbReference type="InterPro" id="IPR036388">
    <property type="entry name" value="WH-like_DNA-bd_sf"/>
</dbReference>
<evidence type="ECO:0000313" key="4">
    <source>
        <dbReference type="Proteomes" id="UP000066042"/>
    </source>
</evidence>
<dbReference type="GeneID" id="26137749"/>
<dbReference type="InterPro" id="IPR011579">
    <property type="entry name" value="ATPase_dom"/>
</dbReference>
<dbReference type="Pfam" id="PF21100">
    <property type="entry name" value="WHD_MCM"/>
    <property type="match status" value="1"/>
</dbReference>
<feature type="domain" description="ATPase" evidence="1">
    <location>
        <begin position="15"/>
        <end position="244"/>
    </location>
</feature>
<gene>
    <name evidence="3" type="ORF">TBCH5v1_2540</name>
</gene>
<dbReference type="SUPFAM" id="SSF52540">
    <property type="entry name" value="P-loop containing nucleoside triphosphate hydrolases"/>
    <property type="match status" value="1"/>
</dbReference>
<sequence>MLFDLRPKSRREDIFDREKEFEELEESIKTYPLTLLLGIRRVGKSSILRAYLNEKPGVLIDCRELYGERGHITREDLIRELQTGGSLFSKALAKFRISVDLKFLKLEPKELSLREIFRELNELGEKTGGFILAFDEAQYLRFYGSRGGKDLLALFAYAYDNLPSLKIVLTGSEVGLLHDFLDIGNYESPLYGRIAGEVYVKPFDKNTSIKFLKKGFNEVGIDILEDDLERAVKILDGIPGWLVTFGIEYTKERNLEKAIARTLEIAKGLIFGELKELERRSPRYMIILQAIALGYNRWSLIRDYLAVKGYKTPEPRLHGLLKNLKKMSWIEEKDETYHLTDPVVSIILKG</sequence>
<evidence type="ECO:0000313" key="3">
    <source>
        <dbReference type="EMBL" id="ALM76430.1"/>
    </source>
</evidence>
<dbReference type="PATRIC" id="fig|55802.8.peg.2524"/>
<protein>
    <submittedName>
        <fullName evidence="3">Uncharacterized protein</fullName>
    </submittedName>
</protein>
<dbReference type="Gene3D" id="3.40.50.300">
    <property type="entry name" value="P-loop containing nucleotide triphosphate hydrolases"/>
    <property type="match status" value="1"/>
</dbReference>
<dbReference type="Gene3D" id="1.10.10.10">
    <property type="entry name" value="Winged helix-like DNA-binding domain superfamily/Winged helix DNA-binding domain"/>
    <property type="match status" value="1"/>
</dbReference>
<feature type="domain" description="MCM C-terminal" evidence="2">
    <location>
        <begin position="279"/>
        <end position="337"/>
    </location>
</feature>
<dbReference type="AlphaFoldDB" id="A0A0S1XFE8"/>
<accession>A0A0S1XFE8</accession>
<dbReference type="Gene3D" id="1.10.8.60">
    <property type="match status" value="1"/>
</dbReference>
<evidence type="ECO:0000259" key="1">
    <source>
        <dbReference type="Pfam" id="PF01637"/>
    </source>
</evidence>
<reference evidence="3 4" key="1">
    <citation type="journal article" date="2016" name="Genome Announc.">
        <title>Complete genome sequence of the hyperthermophilic and piezophilic archaeon Thermococcus barophilus Ch5, capable of growth at the expense of hydrogenogenesis from carbon monoxide and formate.</title>
        <authorList>
            <person name="Oger P."/>
            <person name="Sokolova T.G."/>
            <person name="Kozhevnikova D.A."/>
            <person name="Taranov E.A."/>
            <person name="Vannier P."/>
            <person name="Lee H.S."/>
            <person name="Kwon K.K."/>
            <person name="Kang S.G."/>
            <person name="Lee J.H."/>
            <person name="Bonch-Osmolovskaya E.A."/>
            <person name="Lebedinsky A.V."/>
        </authorList>
    </citation>
    <scope>NUCLEOTIDE SEQUENCE [LARGE SCALE GENOMIC DNA]</scope>
    <source>
        <strain evidence="4">Ch5</strain>
    </source>
</reference>
<dbReference type="SUPFAM" id="SSF46785">
    <property type="entry name" value="Winged helix' DNA-binding domain"/>
    <property type="match status" value="1"/>
</dbReference>